<gene>
    <name evidence="1" type="ORF">Patl1_21084</name>
</gene>
<sequence length="246" mass="27197">MSERVSCYDKMKGKVDQEAVSESAGLDDHSLDLRLINNDQFDRPASKLELNLLDCLDAGFSKVLESSDHKNHMNKKEKMRFFICKVCNKKFSKSQALGGHQNAHKKERAAMKRGKVLDNLVRFVQPAACHFYPYSPTAAAPGRGFSNQYGSFERPLGVQLHSLIHKPFHALSQSRWSRPEFAMQRAVDYLVPPGGRGFQVQHKNSLGMFESSLNGNGMFGSSLLGNSEAGTSKFGGSGGLNLSLNL</sequence>
<proteinExistence type="predicted"/>
<dbReference type="Proteomes" id="UP001164250">
    <property type="component" value="Chromosome 4"/>
</dbReference>
<accession>A0ACC1BJD0</accession>
<name>A0ACC1BJD0_9ROSI</name>
<keyword evidence="2" id="KW-1185">Reference proteome</keyword>
<reference evidence="2" key="1">
    <citation type="journal article" date="2023" name="G3 (Bethesda)">
        <title>Genome assembly and association tests identify interacting loci associated with vigor, precocity, and sex in interspecific pistachio rootstocks.</title>
        <authorList>
            <person name="Palmer W."/>
            <person name="Jacygrad E."/>
            <person name="Sagayaradj S."/>
            <person name="Cavanaugh K."/>
            <person name="Han R."/>
            <person name="Bertier L."/>
            <person name="Beede B."/>
            <person name="Kafkas S."/>
            <person name="Golino D."/>
            <person name="Preece J."/>
            <person name="Michelmore R."/>
        </authorList>
    </citation>
    <scope>NUCLEOTIDE SEQUENCE [LARGE SCALE GENOMIC DNA]</scope>
</reference>
<protein>
    <submittedName>
        <fullName evidence="1">Uncharacterized protein</fullName>
    </submittedName>
</protein>
<comment type="caution">
    <text evidence="1">The sequence shown here is derived from an EMBL/GenBank/DDBJ whole genome shotgun (WGS) entry which is preliminary data.</text>
</comment>
<dbReference type="EMBL" id="CM047900">
    <property type="protein sequence ID" value="KAJ0099005.1"/>
    <property type="molecule type" value="Genomic_DNA"/>
</dbReference>
<evidence type="ECO:0000313" key="1">
    <source>
        <dbReference type="EMBL" id="KAJ0099005.1"/>
    </source>
</evidence>
<evidence type="ECO:0000313" key="2">
    <source>
        <dbReference type="Proteomes" id="UP001164250"/>
    </source>
</evidence>
<organism evidence="1 2">
    <name type="scientific">Pistacia atlantica</name>
    <dbReference type="NCBI Taxonomy" id="434234"/>
    <lineage>
        <taxon>Eukaryota</taxon>
        <taxon>Viridiplantae</taxon>
        <taxon>Streptophyta</taxon>
        <taxon>Embryophyta</taxon>
        <taxon>Tracheophyta</taxon>
        <taxon>Spermatophyta</taxon>
        <taxon>Magnoliopsida</taxon>
        <taxon>eudicotyledons</taxon>
        <taxon>Gunneridae</taxon>
        <taxon>Pentapetalae</taxon>
        <taxon>rosids</taxon>
        <taxon>malvids</taxon>
        <taxon>Sapindales</taxon>
        <taxon>Anacardiaceae</taxon>
        <taxon>Pistacia</taxon>
    </lineage>
</organism>